<evidence type="ECO:0000313" key="1">
    <source>
        <dbReference type="EnsemblPlants" id="LPERR12G15480.1"/>
    </source>
</evidence>
<name>A0A0D9Y1B0_9ORYZ</name>
<reference evidence="1" key="3">
    <citation type="submission" date="2015-04" db="UniProtKB">
        <authorList>
            <consortium name="EnsemblPlants"/>
        </authorList>
    </citation>
    <scope>IDENTIFICATION</scope>
</reference>
<dbReference type="EnsemblPlants" id="LPERR12G15480.1">
    <property type="protein sequence ID" value="LPERR12G15480.1"/>
    <property type="gene ID" value="LPERR12G15480"/>
</dbReference>
<protein>
    <submittedName>
        <fullName evidence="1">Uncharacterized protein</fullName>
    </submittedName>
</protein>
<evidence type="ECO:0000313" key="2">
    <source>
        <dbReference type="Proteomes" id="UP000032180"/>
    </source>
</evidence>
<dbReference type="HOGENOM" id="CLU_2870837_0_0_1"/>
<reference evidence="1 2" key="1">
    <citation type="submission" date="2012-08" db="EMBL/GenBank/DDBJ databases">
        <title>Oryza genome evolution.</title>
        <authorList>
            <person name="Wing R.A."/>
        </authorList>
    </citation>
    <scope>NUCLEOTIDE SEQUENCE</scope>
</reference>
<dbReference type="Gramene" id="LPERR12G15480.1">
    <property type="protein sequence ID" value="LPERR12G15480.1"/>
    <property type="gene ID" value="LPERR12G15480"/>
</dbReference>
<dbReference type="AlphaFoldDB" id="A0A0D9Y1B0"/>
<organism evidence="1 2">
    <name type="scientific">Leersia perrieri</name>
    <dbReference type="NCBI Taxonomy" id="77586"/>
    <lineage>
        <taxon>Eukaryota</taxon>
        <taxon>Viridiplantae</taxon>
        <taxon>Streptophyta</taxon>
        <taxon>Embryophyta</taxon>
        <taxon>Tracheophyta</taxon>
        <taxon>Spermatophyta</taxon>
        <taxon>Magnoliopsida</taxon>
        <taxon>Liliopsida</taxon>
        <taxon>Poales</taxon>
        <taxon>Poaceae</taxon>
        <taxon>BOP clade</taxon>
        <taxon>Oryzoideae</taxon>
        <taxon>Oryzeae</taxon>
        <taxon>Oryzinae</taxon>
        <taxon>Leersia</taxon>
    </lineage>
</organism>
<dbReference type="Proteomes" id="UP000032180">
    <property type="component" value="Chromosome 12"/>
</dbReference>
<sequence>MDGGGGGGRRQDFSFGSWALPFPARLVGLAGIDGPHNFSLGMWKRINVVRSQCRRSHHRREAAG</sequence>
<accession>A0A0D9Y1B0</accession>
<keyword evidence="2" id="KW-1185">Reference proteome</keyword>
<proteinExistence type="predicted"/>
<reference evidence="2" key="2">
    <citation type="submission" date="2013-12" db="EMBL/GenBank/DDBJ databases">
        <authorList>
            <person name="Yu Y."/>
            <person name="Lee S."/>
            <person name="de Baynast K."/>
            <person name="Wissotski M."/>
            <person name="Liu L."/>
            <person name="Talag J."/>
            <person name="Goicoechea J."/>
            <person name="Angelova A."/>
            <person name="Jetty R."/>
            <person name="Kudrna D."/>
            <person name="Golser W."/>
            <person name="Rivera L."/>
            <person name="Zhang J."/>
            <person name="Wing R."/>
        </authorList>
    </citation>
    <scope>NUCLEOTIDE SEQUENCE</scope>
</reference>